<dbReference type="Gene3D" id="1.10.510.10">
    <property type="entry name" value="Transferase(Phosphotransferase) domain 1"/>
    <property type="match status" value="1"/>
</dbReference>
<dbReference type="InterPro" id="IPR000719">
    <property type="entry name" value="Prot_kinase_dom"/>
</dbReference>
<keyword evidence="3" id="KW-1185">Reference proteome</keyword>
<organism evidence="2 3">
    <name type="scientific">Lasiosphaeria ovina</name>
    <dbReference type="NCBI Taxonomy" id="92902"/>
    <lineage>
        <taxon>Eukaryota</taxon>
        <taxon>Fungi</taxon>
        <taxon>Dikarya</taxon>
        <taxon>Ascomycota</taxon>
        <taxon>Pezizomycotina</taxon>
        <taxon>Sordariomycetes</taxon>
        <taxon>Sordariomycetidae</taxon>
        <taxon>Sordariales</taxon>
        <taxon>Lasiosphaeriaceae</taxon>
        <taxon>Lasiosphaeria</taxon>
    </lineage>
</organism>
<reference evidence="2" key="1">
    <citation type="journal article" date="2023" name="Mol. Phylogenet. Evol.">
        <title>Genome-scale phylogeny and comparative genomics of the fungal order Sordariales.</title>
        <authorList>
            <person name="Hensen N."/>
            <person name="Bonometti L."/>
            <person name="Westerberg I."/>
            <person name="Brannstrom I.O."/>
            <person name="Guillou S."/>
            <person name="Cros-Aarteil S."/>
            <person name="Calhoun S."/>
            <person name="Haridas S."/>
            <person name="Kuo A."/>
            <person name="Mondo S."/>
            <person name="Pangilinan J."/>
            <person name="Riley R."/>
            <person name="LaButti K."/>
            <person name="Andreopoulos B."/>
            <person name="Lipzen A."/>
            <person name="Chen C."/>
            <person name="Yan M."/>
            <person name="Daum C."/>
            <person name="Ng V."/>
            <person name="Clum A."/>
            <person name="Steindorff A."/>
            <person name="Ohm R.A."/>
            <person name="Martin F."/>
            <person name="Silar P."/>
            <person name="Natvig D.O."/>
            <person name="Lalanne C."/>
            <person name="Gautier V."/>
            <person name="Ament-Velasquez S.L."/>
            <person name="Kruys A."/>
            <person name="Hutchinson M.I."/>
            <person name="Powell A.J."/>
            <person name="Barry K."/>
            <person name="Miller A.N."/>
            <person name="Grigoriev I.V."/>
            <person name="Debuchy R."/>
            <person name="Gladieux P."/>
            <person name="Hiltunen Thoren M."/>
            <person name="Johannesson H."/>
        </authorList>
    </citation>
    <scope>NUCLEOTIDE SEQUENCE</scope>
    <source>
        <strain evidence="2">CBS 958.72</strain>
    </source>
</reference>
<evidence type="ECO:0000313" key="3">
    <source>
        <dbReference type="Proteomes" id="UP001287356"/>
    </source>
</evidence>
<dbReference type="PROSITE" id="PS50011">
    <property type="entry name" value="PROTEIN_KINASE_DOM"/>
    <property type="match status" value="1"/>
</dbReference>
<dbReference type="SUPFAM" id="SSF56112">
    <property type="entry name" value="Protein kinase-like (PK-like)"/>
    <property type="match status" value="1"/>
</dbReference>
<accession>A0AAE0JWA0</accession>
<protein>
    <recommendedName>
        <fullName evidence="1">Protein kinase domain-containing protein</fullName>
    </recommendedName>
</protein>
<feature type="non-terminal residue" evidence="2">
    <location>
        <position position="372"/>
    </location>
</feature>
<dbReference type="EMBL" id="JAULSN010000008">
    <property type="protein sequence ID" value="KAK3365524.1"/>
    <property type="molecule type" value="Genomic_DNA"/>
</dbReference>
<reference evidence="2" key="2">
    <citation type="submission" date="2023-06" db="EMBL/GenBank/DDBJ databases">
        <authorList>
            <consortium name="Lawrence Berkeley National Laboratory"/>
            <person name="Haridas S."/>
            <person name="Hensen N."/>
            <person name="Bonometti L."/>
            <person name="Westerberg I."/>
            <person name="Brannstrom I.O."/>
            <person name="Guillou S."/>
            <person name="Cros-Aarteil S."/>
            <person name="Calhoun S."/>
            <person name="Kuo A."/>
            <person name="Mondo S."/>
            <person name="Pangilinan J."/>
            <person name="Riley R."/>
            <person name="Labutti K."/>
            <person name="Andreopoulos B."/>
            <person name="Lipzen A."/>
            <person name="Chen C."/>
            <person name="Yanf M."/>
            <person name="Daum C."/>
            <person name="Ng V."/>
            <person name="Clum A."/>
            <person name="Steindorff A."/>
            <person name="Ohm R."/>
            <person name="Martin F."/>
            <person name="Silar P."/>
            <person name="Natvig D."/>
            <person name="Lalanne C."/>
            <person name="Gautier V."/>
            <person name="Ament-Velasquez S.L."/>
            <person name="Kruys A."/>
            <person name="Hutchinson M.I."/>
            <person name="Powell A.J."/>
            <person name="Barry K."/>
            <person name="Miller A.N."/>
            <person name="Grigoriev I.V."/>
            <person name="Debuchy R."/>
            <person name="Gladieux P."/>
            <person name="Thoren M.H."/>
            <person name="Johannesson H."/>
        </authorList>
    </citation>
    <scope>NUCLEOTIDE SEQUENCE</scope>
    <source>
        <strain evidence="2">CBS 958.72</strain>
    </source>
</reference>
<sequence length="372" mass="42397">HAIIVHPLKQPELFCLDQLRPSRYLHQRPGGFAMIRWLQFDNVSLFVAVDAPYERIAMKKLKGFSSKLRSAPLQLPSPRARDKISAEIAISSLRDVLVKRQLPLDVPVTPFPQLLDFQYHGPGDATLLYKFYNGGTLYDVIMSRKRARRKVPEGFIWHVIAQLFRALCYLHTGHFPLPGRAGEAAPQNPNWVPICHWDGHESNVWLHSPSADEMAQDPNLRGCSVEFPQVILGDFGGAFEVDHEEASDMLCKPVSTEMPELATWRDKACFGRNIKHLIFASDPDVQLYGLGQFKYRRVDKEPRGNFHALSGYSDELIDVVAKFEPLIEILESYSNFGIEMGRTDRSDWPKFPSNEFLYGATIARADYHVARY</sequence>
<proteinExistence type="predicted"/>
<dbReference type="InterPro" id="IPR011009">
    <property type="entry name" value="Kinase-like_dom_sf"/>
</dbReference>
<dbReference type="Proteomes" id="UP001287356">
    <property type="component" value="Unassembled WGS sequence"/>
</dbReference>
<feature type="non-terminal residue" evidence="2">
    <location>
        <position position="1"/>
    </location>
</feature>
<comment type="caution">
    <text evidence="2">The sequence shown here is derived from an EMBL/GenBank/DDBJ whole genome shotgun (WGS) entry which is preliminary data.</text>
</comment>
<feature type="domain" description="Protein kinase" evidence="1">
    <location>
        <begin position="21"/>
        <end position="357"/>
    </location>
</feature>
<evidence type="ECO:0000313" key="2">
    <source>
        <dbReference type="EMBL" id="KAK3365524.1"/>
    </source>
</evidence>
<gene>
    <name evidence="2" type="ORF">B0T24DRAFT_497782</name>
</gene>
<dbReference type="GO" id="GO:0004672">
    <property type="term" value="F:protein kinase activity"/>
    <property type="evidence" value="ECO:0007669"/>
    <property type="project" value="InterPro"/>
</dbReference>
<dbReference type="AlphaFoldDB" id="A0AAE0JWA0"/>
<name>A0AAE0JWA0_9PEZI</name>
<dbReference type="GO" id="GO:0005524">
    <property type="term" value="F:ATP binding"/>
    <property type="evidence" value="ECO:0007669"/>
    <property type="project" value="InterPro"/>
</dbReference>
<evidence type="ECO:0000259" key="1">
    <source>
        <dbReference type="PROSITE" id="PS50011"/>
    </source>
</evidence>